<organism evidence="4 5">
    <name type="scientific">Coprothermobacter proteolyticus (strain ATCC 35245 / DSM 5265 / OCM 4 / BT)</name>
    <dbReference type="NCBI Taxonomy" id="309798"/>
    <lineage>
        <taxon>Bacteria</taxon>
        <taxon>Pseudomonadati</taxon>
        <taxon>Coprothermobacterota</taxon>
        <taxon>Coprothermobacteria</taxon>
        <taxon>Coprothermobacterales</taxon>
        <taxon>Coprothermobacteraceae</taxon>
        <taxon>Coprothermobacter</taxon>
    </lineage>
</organism>
<gene>
    <name evidence="4" type="ordered locus">COPRO5265_0090</name>
</gene>
<evidence type="ECO:0000313" key="5">
    <source>
        <dbReference type="Proteomes" id="UP000001732"/>
    </source>
</evidence>
<reference evidence="4 5" key="2">
    <citation type="journal article" date="2014" name="Genome Announc.">
        <title>Complete Genome Sequence of Coprothermobacter proteolyticus DSM 5265.</title>
        <authorList>
            <person name="Alexiev A."/>
            <person name="Coil D.A."/>
            <person name="Badger J.H."/>
            <person name="Enticknap J."/>
            <person name="Ward N."/>
            <person name="Robb F.T."/>
            <person name="Eisen J.A."/>
        </authorList>
    </citation>
    <scope>NUCLEOTIDE SEQUENCE [LARGE SCALE GENOMIC DNA]</scope>
    <source>
        <strain evidence="5">ATCC 35245 / DSM 5265 / OCM 4 / BT</strain>
    </source>
</reference>
<dbReference type="InterPro" id="IPR001303">
    <property type="entry name" value="Aldolase_II/adducin_N"/>
</dbReference>
<dbReference type="EMBL" id="CP001145">
    <property type="protein sequence ID" value="ACI17127.1"/>
    <property type="molecule type" value="Genomic_DNA"/>
</dbReference>
<dbReference type="GO" id="GO:0005829">
    <property type="term" value="C:cytosol"/>
    <property type="evidence" value="ECO:0007669"/>
    <property type="project" value="TreeGrafter"/>
</dbReference>
<feature type="domain" description="Class II aldolase/adducin N-terminal" evidence="3">
    <location>
        <begin position="10"/>
        <end position="184"/>
    </location>
</feature>
<dbReference type="GO" id="GO:0008742">
    <property type="term" value="F:L-ribulose-phosphate 4-epimerase activity"/>
    <property type="evidence" value="ECO:0007669"/>
    <property type="project" value="UniProtKB-EC"/>
</dbReference>
<dbReference type="KEGG" id="cpo:COPRO5265_0090"/>
<keyword evidence="2" id="KW-0456">Lyase</keyword>
<keyword evidence="4" id="KW-0413">Isomerase</keyword>
<dbReference type="PANTHER" id="PTHR22789">
    <property type="entry name" value="FUCULOSE PHOSPHATE ALDOLASE"/>
    <property type="match status" value="1"/>
</dbReference>
<dbReference type="RefSeq" id="WP_012543779.1">
    <property type="nucleotide sequence ID" value="NC_011295.1"/>
</dbReference>
<dbReference type="PANTHER" id="PTHR22789:SF0">
    <property type="entry name" value="3-OXO-TETRONATE 4-PHOSPHATE DECARBOXYLASE-RELATED"/>
    <property type="match status" value="1"/>
</dbReference>
<dbReference type="GO" id="GO:0016832">
    <property type="term" value="F:aldehyde-lyase activity"/>
    <property type="evidence" value="ECO:0007669"/>
    <property type="project" value="TreeGrafter"/>
</dbReference>
<sequence>MNHREQLARQTLADVMKKLYSRGLISVYGGNASMVLSDDNALLITPSGFNKESLKEEDLVKVDFASGKVLGEGKPSSELRTHLAIYGANKEAKAVVHAHPTTLVGVCTAGYDFGVYTPEQALLVGKPMVINFCMGEELAERMSALAGTCQAVVVKNHGVFAWGPTIMEAYAKIEILEEAAKMVVAGNVIMGGLGVSSISDEQVLDILKNYRPSHKSQ</sequence>
<dbReference type="EC" id="5.1.3.4" evidence="4"/>
<evidence type="ECO:0000259" key="3">
    <source>
        <dbReference type="SMART" id="SM01007"/>
    </source>
</evidence>
<dbReference type="STRING" id="309798.COPRO5265_0090"/>
<proteinExistence type="predicted"/>
<evidence type="ECO:0000256" key="1">
    <source>
        <dbReference type="ARBA" id="ARBA00022723"/>
    </source>
</evidence>
<dbReference type="InterPro" id="IPR036409">
    <property type="entry name" value="Aldolase_II/adducin_N_sf"/>
</dbReference>
<keyword evidence="1" id="KW-0479">Metal-binding</keyword>
<dbReference type="SMART" id="SM01007">
    <property type="entry name" value="Aldolase_II"/>
    <property type="match status" value="1"/>
</dbReference>
<dbReference type="eggNOG" id="COG0235">
    <property type="taxonomic scope" value="Bacteria"/>
</dbReference>
<dbReference type="GO" id="GO:0019323">
    <property type="term" value="P:pentose catabolic process"/>
    <property type="evidence" value="ECO:0007669"/>
    <property type="project" value="TreeGrafter"/>
</dbReference>
<dbReference type="HOGENOM" id="CLU_006033_3_4_9"/>
<evidence type="ECO:0000313" key="4">
    <source>
        <dbReference type="EMBL" id="ACI17127.1"/>
    </source>
</evidence>
<accession>B5Y6R4</accession>
<evidence type="ECO:0000256" key="2">
    <source>
        <dbReference type="ARBA" id="ARBA00023239"/>
    </source>
</evidence>
<dbReference type="Pfam" id="PF00596">
    <property type="entry name" value="Aldolase_II"/>
    <property type="match status" value="1"/>
</dbReference>
<protein>
    <submittedName>
        <fullName evidence="4">L-ribulose 5-phosphate 4-epimerase</fullName>
        <ecNumber evidence="4">5.1.3.4</ecNumber>
    </submittedName>
</protein>
<dbReference type="GO" id="GO:0046872">
    <property type="term" value="F:metal ion binding"/>
    <property type="evidence" value="ECO:0007669"/>
    <property type="project" value="UniProtKB-KW"/>
</dbReference>
<reference evidence="5" key="1">
    <citation type="submission" date="2008-08" db="EMBL/GenBank/DDBJ databases">
        <title>The complete genome sequence of Coprothermobacter proteolyticus strain ATCC 5245 / DSM 5265 / BT.</title>
        <authorList>
            <person name="Dodson R.J."/>
            <person name="Durkin A.S."/>
            <person name="Wu M."/>
            <person name="Eisen J."/>
            <person name="Sutton G."/>
        </authorList>
    </citation>
    <scope>NUCLEOTIDE SEQUENCE [LARGE SCALE GENOMIC DNA]</scope>
    <source>
        <strain evidence="5">ATCC 35245 / DSM 5265 / OCM 4 / BT</strain>
    </source>
</reference>
<keyword evidence="5" id="KW-1185">Reference proteome</keyword>
<dbReference type="InterPro" id="IPR050197">
    <property type="entry name" value="Aldolase_class_II_sugar_metab"/>
</dbReference>
<dbReference type="Proteomes" id="UP000001732">
    <property type="component" value="Chromosome"/>
</dbReference>
<dbReference type="OrthoDB" id="9794581at2"/>
<dbReference type="Gene3D" id="3.40.225.10">
    <property type="entry name" value="Class II aldolase/adducin N-terminal domain"/>
    <property type="match status" value="1"/>
</dbReference>
<dbReference type="SUPFAM" id="SSF53639">
    <property type="entry name" value="AraD/HMP-PK domain-like"/>
    <property type="match status" value="1"/>
</dbReference>
<name>B5Y6R4_COPPD</name>
<dbReference type="AlphaFoldDB" id="B5Y6R4"/>